<feature type="region of interest" description="Disordered" evidence="1">
    <location>
        <begin position="238"/>
        <end position="272"/>
    </location>
</feature>
<evidence type="ECO:0000256" key="1">
    <source>
        <dbReference type="SAM" id="MobiDB-lite"/>
    </source>
</evidence>
<accession>A0A7S8IVD5</accession>
<dbReference type="InterPro" id="IPR021255">
    <property type="entry name" value="DUF2807"/>
</dbReference>
<dbReference type="Pfam" id="PF10988">
    <property type="entry name" value="DUF2807"/>
    <property type="match status" value="1"/>
</dbReference>
<proteinExistence type="predicted"/>
<organism evidence="3 4">
    <name type="scientific">Qipengyuania soli</name>
    <dbReference type="NCBI Taxonomy" id="2782568"/>
    <lineage>
        <taxon>Bacteria</taxon>
        <taxon>Pseudomonadati</taxon>
        <taxon>Pseudomonadota</taxon>
        <taxon>Alphaproteobacteria</taxon>
        <taxon>Sphingomonadales</taxon>
        <taxon>Erythrobacteraceae</taxon>
        <taxon>Qipengyuania</taxon>
    </lineage>
</organism>
<protein>
    <submittedName>
        <fullName evidence="3">DUF2807 domain-containing protein</fullName>
    </submittedName>
</protein>
<dbReference type="AlphaFoldDB" id="A0A7S8IVD5"/>
<sequence length="272" mass="27292">MIHKILKGLAPLAALAGAAMVSGCDGVNIQIGDSDAVPLAELDMSGPAPKELVVAGPDKVVVRDGDKLDIDVSGDADAVDALRFSIDDGTLAISREKNSWKDKGSATVTVTLPELNGLVVAGSGDIDVEKMTNKAEVTIAGSGRAKVADLTAEKFDMTIAGSGDFEAAGAVDNLDMTIAGSGRARMAGLKVEKADISVAGSGEAEFSSDGKVDASIVGSGRVTVLGRANCTVSAVGSGKLNCKPAKSSEEAAPAPEAPEAPKAPKAPKPPKG</sequence>
<dbReference type="EMBL" id="CP064654">
    <property type="protein sequence ID" value="QPC98686.1"/>
    <property type="molecule type" value="Genomic_DNA"/>
</dbReference>
<keyword evidence="4" id="KW-1185">Reference proteome</keyword>
<dbReference type="PROSITE" id="PS51257">
    <property type="entry name" value="PROKAR_LIPOPROTEIN"/>
    <property type="match status" value="1"/>
</dbReference>
<evidence type="ECO:0000313" key="4">
    <source>
        <dbReference type="Proteomes" id="UP000594459"/>
    </source>
</evidence>
<evidence type="ECO:0000259" key="2">
    <source>
        <dbReference type="Pfam" id="PF10988"/>
    </source>
</evidence>
<dbReference type="KEGG" id="qso:IRL76_12715"/>
<dbReference type="PANTHER" id="PTHR39200:SF1">
    <property type="entry name" value="AUTO-TRANSPORTER ADHESIN HEAD GIN DOMAIN-CONTAINING PROTEIN-RELATED"/>
    <property type="match status" value="1"/>
</dbReference>
<feature type="domain" description="Putative auto-transporter adhesin head GIN" evidence="2">
    <location>
        <begin position="50"/>
        <end position="228"/>
    </location>
</feature>
<dbReference type="PANTHER" id="PTHR39200">
    <property type="entry name" value="HYPOTHETICAL EXPORTED PROTEIN"/>
    <property type="match status" value="1"/>
</dbReference>
<evidence type="ECO:0000313" key="3">
    <source>
        <dbReference type="EMBL" id="QPC98686.1"/>
    </source>
</evidence>
<dbReference type="RefSeq" id="WP_200981690.1">
    <property type="nucleotide sequence ID" value="NZ_CP064654.1"/>
</dbReference>
<dbReference type="Proteomes" id="UP000594459">
    <property type="component" value="Chromosome"/>
</dbReference>
<reference evidence="3 4" key="1">
    <citation type="submission" date="2020-11" db="EMBL/GenBank/DDBJ databases">
        <title>The genome sequence of Erythrobacter sp. 6D36.</title>
        <authorList>
            <person name="Liu Y."/>
        </authorList>
    </citation>
    <scope>NUCLEOTIDE SEQUENCE [LARGE SCALE GENOMIC DNA]</scope>
    <source>
        <strain evidence="3 4">6D36</strain>
    </source>
</reference>
<name>A0A7S8IVD5_9SPHN</name>
<dbReference type="Gene3D" id="2.160.20.120">
    <property type="match status" value="1"/>
</dbReference>
<gene>
    <name evidence="3" type="ORF">IRL76_12715</name>
</gene>